<dbReference type="InterPro" id="IPR006119">
    <property type="entry name" value="Resolv_N"/>
</dbReference>
<dbReference type="InterPro" id="IPR036162">
    <property type="entry name" value="Resolvase-like_N_sf"/>
</dbReference>
<name>A0A2T0PVP3_9ACTN</name>
<dbReference type="SUPFAM" id="SSF53041">
    <property type="entry name" value="Resolvase-like"/>
    <property type="match status" value="1"/>
</dbReference>
<feature type="domain" description="Recombinase" evidence="2">
    <location>
        <begin position="157"/>
        <end position="259"/>
    </location>
</feature>
<dbReference type="CDD" id="cd00338">
    <property type="entry name" value="Ser_Recombinase"/>
    <property type="match status" value="1"/>
</dbReference>
<dbReference type="PANTHER" id="PTHR30461">
    <property type="entry name" value="DNA-INVERTASE FROM LAMBDOID PROPHAGE"/>
    <property type="match status" value="1"/>
</dbReference>
<organism evidence="3 4">
    <name type="scientific">Allonocardiopsis opalescens</name>
    <dbReference type="NCBI Taxonomy" id="1144618"/>
    <lineage>
        <taxon>Bacteria</taxon>
        <taxon>Bacillati</taxon>
        <taxon>Actinomycetota</taxon>
        <taxon>Actinomycetes</taxon>
        <taxon>Streptosporangiales</taxon>
        <taxon>Allonocardiopsis</taxon>
    </lineage>
</organism>
<comment type="caution">
    <text evidence="3">The sequence shown here is derived from an EMBL/GenBank/DDBJ whole genome shotgun (WGS) entry which is preliminary data.</text>
</comment>
<dbReference type="GO" id="GO:0000150">
    <property type="term" value="F:DNA strand exchange activity"/>
    <property type="evidence" value="ECO:0007669"/>
    <property type="project" value="InterPro"/>
</dbReference>
<evidence type="ECO:0000259" key="2">
    <source>
        <dbReference type="PROSITE" id="PS51737"/>
    </source>
</evidence>
<dbReference type="PROSITE" id="PS51736">
    <property type="entry name" value="RECOMBINASES_3"/>
    <property type="match status" value="1"/>
</dbReference>
<dbReference type="PANTHER" id="PTHR30461:SF23">
    <property type="entry name" value="DNA RECOMBINASE-RELATED"/>
    <property type="match status" value="1"/>
</dbReference>
<protein>
    <submittedName>
        <fullName evidence="3">DNA invertase Pin-like site-specific DNA recombinase</fullName>
    </submittedName>
</protein>
<evidence type="ECO:0000259" key="1">
    <source>
        <dbReference type="PROSITE" id="PS51736"/>
    </source>
</evidence>
<sequence length="452" mass="50318">MRAVIYRRQSSDRDATEYGVERQGEDCARLCADRGWTVVRTLTDNDVSASGRRPRPAYQELLQMIRRREVDAVVAQALDRLLRRNIELEELIPLAERAGVRIVTVFGDLDLSTDVGRMVGRILASVASGEIERKSYRQHRAQLQAARAGRRVGGRRPFGYEQDGMTVRPAEAEAVREGYRMLLAGASLGEIARAWTSAGHRAQRAQWQGSTVRAVLRNPRNAGLRAYHKEVVGAAAWPAIVPEETWRAACAVLDDPSRVSGRRGAPVALLTRVALCGVCDAHVHAGGAVRKYRMYRCSASLGHVGRKGEPIEEYVSALVVERCSRPDARELLVDRERPDVDALREESLTLRSRLDDLAVDYAEGAVSRAQLHAGTMRIRTRLVEIEAAMADAGRVDILGPLVHADDTRAEWEGYETSRRRLVIGALMTVRILPVKRGTRTFRPESLHVEWKG</sequence>
<gene>
    <name evidence="3" type="ORF">CLV72_109225</name>
</gene>
<dbReference type="RefSeq" id="WP_170141131.1">
    <property type="nucleotide sequence ID" value="NZ_PVZC01000009.1"/>
</dbReference>
<evidence type="ECO:0000313" key="4">
    <source>
        <dbReference type="Proteomes" id="UP000237846"/>
    </source>
</evidence>
<dbReference type="SMART" id="SM00857">
    <property type="entry name" value="Resolvase"/>
    <property type="match status" value="1"/>
</dbReference>
<dbReference type="AlphaFoldDB" id="A0A2T0PVP3"/>
<dbReference type="Gene3D" id="3.40.50.1390">
    <property type="entry name" value="Resolvase, N-terminal catalytic domain"/>
    <property type="match status" value="1"/>
</dbReference>
<dbReference type="Pfam" id="PF07508">
    <property type="entry name" value="Recombinase"/>
    <property type="match status" value="1"/>
</dbReference>
<dbReference type="Proteomes" id="UP000237846">
    <property type="component" value="Unassembled WGS sequence"/>
</dbReference>
<reference evidence="3 4" key="1">
    <citation type="submission" date="2018-03" db="EMBL/GenBank/DDBJ databases">
        <title>Genomic Encyclopedia of Archaeal and Bacterial Type Strains, Phase II (KMG-II): from individual species to whole genera.</title>
        <authorList>
            <person name="Goeker M."/>
        </authorList>
    </citation>
    <scope>NUCLEOTIDE SEQUENCE [LARGE SCALE GENOMIC DNA]</scope>
    <source>
        <strain evidence="3 4">DSM 45601</strain>
    </source>
</reference>
<dbReference type="InterPro" id="IPR050639">
    <property type="entry name" value="SSR_resolvase"/>
</dbReference>
<evidence type="ECO:0000313" key="3">
    <source>
        <dbReference type="EMBL" id="PRX95616.1"/>
    </source>
</evidence>
<feature type="domain" description="Resolvase/invertase-type recombinase catalytic" evidence="1">
    <location>
        <begin position="2"/>
        <end position="149"/>
    </location>
</feature>
<dbReference type="PROSITE" id="PS51737">
    <property type="entry name" value="RECOMBINASE_DNA_BIND"/>
    <property type="match status" value="1"/>
</dbReference>
<dbReference type="EMBL" id="PVZC01000009">
    <property type="protein sequence ID" value="PRX95616.1"/>
    <property type="molecule type" value="Genomic_DNA"/>
</dbReference>
<dbReference type="Gene3D" id="3.90.1750.20">
    <property type="entry name" value="Putative Large Serine Recombinase, Chain B, Domain 2"/>
    <property type="match status" value="1"/>
</dbReference>
<dbReference type="GO" id="GO:0003677">
    <property type="term" value="F:DNA binding"/>
    <property type="evidence" value="ECO:0007669"/>
    <property type="project" value="InterPro"/>
</dbReference>
<dbReference type="Pfam" id="PF00239">
    <property type="entry name" value="Resolvase"/>
    <property type="match status" value="1"/>
</dbReference>
<proteinExistence type="predicted"/>
<keyword evidence="4" id="KW-1185">Reference proteome</keyword>
<dbReference type="InterPro" id="IPR038109">
    <property type="entry name" value="DNA_bind_recomb_sf"/>
</dbReference>
<dbReference type="InterPro" id="IPR011109">
    <property type="entry name" value="DNA_bind_recombinase_dom"/>
</dbReference>
<accession>A0A2T0PVP3</accession>